<proteinExistence type="predicted"/>
<dbReference type="PATRIC" id="fig|76731.3.peg.955"/>
<dbReference type="GO" id="GO:0016020">
    <property type="term" value="C:membrane"/>
    <property type="evidence" value="ECO:0007669"/>
    <property type="project" value="TreeGrafter"/>
</dbReference>
<dbReference type="PANTHER" id="PTHR23028:SF131">
    <property type="entry name" value="BLR2367 PROTEIN"/>
    <property type="match status" value="1"/>
</dbReference>
<dbReference type="KEGG" id="rdp:RD2015_939"/>
<dbReference type="OrthoDB" id="9814807at2"/>
<dbReference type="AlphaFoldDB" id="A0A0U3MZP2"/>
<evidence type="ECO:0000313" key="2">
    <source>
        <dbReference type="Proteomes" id="UP000060699"/>
    </source>
</evidence>
<accession>A0A0U3MZP2</accession>
<keyword evidence="2" id="KW-1185">Reference proteome</keyword>
<gene>
    <name evidence="1" type="ORF">RD2015_939</name>
</gene>
<dbReference type="Pfam" id="PF01757">
    <property type="entry name" value="Acyl_transf_3"/>
    <property type="match status" value="1"/>
</dbReference>
<dbReference type="EMBL" id="CP013729">
    <property type="protein sequence ID" value="ALV05435.1"/>
    <property type="molecule type" value="Genomic_DNA"/>
</dbReference>
<dbReference type="GO" id="GO:0016747">
    <property type="term" value="F:acyltransferase activity, transferring groups other than amino-acyl groups"/>
    <property type="evidence" value="ECO:0007669"/>
    <property type="project" value="InterPro"/>
</dbReference>
<sequence>MRPTQDREIVGLQALRAFAAVAVVLHHALRASTVNAPADLPLLPSLLPAWLIEAGAGGVDVFFILSGFLMVYISGSYVQGRRPVSHFLQQRVLRVWPMYALVTLFALKPALMHWWATGERGFNLSAERLGGLLLLPSFNERHLIQPIVGVGWTLSYEALFYLCFAAAILLARQHLFPALCAILAAAFGVGLLLPQSTVWHGFLADPITLEFLFGAAIASFVPWRDRSPMGSVLLVIAGLALFGLFSALGLIPTGWRCVSFGVAAALLFVGVLRLEGRLTWPRWVVMLGNASYSIYLVHVLVIYQLIPYAERAVRKYQLVLSADLLALMLTAAGVGVGLACYFLLEKPITTWLMRKPRGGAPAVLPVSVRPR</sequence>
<dbReference type="RefSeq" id="WP_058933904.1">
    <property type="nucleotide sequence ID" value="NZ_CP013729.1"/>
</dbReference>
<dbReference type="InterPro" id="IPR002656">
    <property type="entry name" value="Acyl_transf_3_dom"/>
</dbReference>
<reference evidence="1 2" key="1">
    <citation type="submission" date="2015-12" db="EMBL/GenBank/DDBJ databases">
        <title>Complete genome of Roseateles depolymerans KCTC 42856.</title>
        <authorList>
            <person name="Kim K.M."/>
        </authorList>
    </citation>
    <scope>NUCLEOTIDE SEQUENCE [LARGE SCALE GENOMIC DNA]</scope>
    <source>
        <strain evidence="1 2">KCTC 42856</strain>
    </source>
</reference>
<name>A0A0U3MZP2_9BURK</name>
<dbReference type="Proteomes" id="UP000060699">
    <property type="component" value="Chromosome"/>
</dbReference>
<protein>
    <submittedName>
        <fullName evidence="1">Uncharacterized protein</fullName>
    </submittedName>
</protein>
<dbReference type="GO" id="GO:0000271">
    <property type="term" value="P:polysaccharide biosynthetic process"/>
    <property type="evidence" value="ECO:0007669"/>
    <property type="project" value="TreeGrafter"/>
</dbReference>
<dbReference type="InterPro" id="IPR050879">
    <property type="entry name" value="Acyltransferase_3"/>
</dbReference>
<organism evidence="1 2">
    <name type="scientific">Roseateles depolymerans</name>
    <dbReference type="NCBI Taxonomy" id="76731"/>
    <lineage>
        <taxon>Bacteria</taxon>
        <taxon>Pseudomonadati</taxon>
        <taxon>Pseudomonadota</taxon>
        <taxon>Betaproteobacteria</taxon>
        <taxon>Burkholderiales</taxon>
        <taxon>Sphaerotilaceae</taxon>
        <taxon>Roseateles</taxon>
    </lineage>
</organism>
<dbReference type="PANTHER" id="PTHR23028">
    <property type="entry name" value="ACETYLTRANSFERASE"/>
    <property type="match status" value="1"/>
</dbReference>
<evidence type="ECO:0000313" key="1">
    <source>
        <dbReference type="EMBL" id="ALV05435.1"/>
    </source>
</evidence>